<feature type="transmembrane region" description="Helical" evidence="1">
    <location>
        <begin position="46"/>
        <end position="66"/>
    </location>
</feature>
<reference evidence="2 3" key="1">
    <citation type="submission" date="2021-03" db="EMBL/GenBank/DDBJ databases">
        <title>Enterococcal diversity collection.</title>
        <authorList>
            <person name="Gilmore M.S."/>
            <person name="Schwartzman J."/>
            <person name="Van Tyne D."/>
            <person name="Martin M."/>
            <person name="Earl A.M."/>
            <person name="Manson A.L."/>
            <person name="Straub T."/>
            <person name="Salamzade R."/>
            <person name="Saavedra J."/>
            <person name="Lebreton F."/>
            <person name="Prichula J."/>
            <person name="Schaufler K."/>
            <person name="Gaca A."/>
            <person name="Sgardioli B."/>
            <person name="Wagenaar J."/>
            <person name="Strong T."/>
        </authorList>
    </citation>
    <scope>NUCLEOTIDE SEQUENCE [LARGE SCALE GENOMIC DNA]</scope>
    <source>
        <strain evidence="2 3">669A</strain>
    </source>
</reference>
<accession>A0ABS3L700</accession>
<comment type="caution">
    <text evidence="2">The sequence shown here is derived from an EMBL/GenBank/DDBJ whole genome shotgun (WGS) entry which is preliminary data.</text>
</comment>
<feature type="transmembrane region" description="Helical" evidence="1">
    <location>
        <begin position="137"/>
        <end position="163"/>
    </location>
</feature>
<keyword evidence="1" id="KW-0812">Transmembrane</keyword>
<feature type="transmembrane region" description="Helical" evidence="1">
    <location>
        <begin position="96"/>
        <end position="117"/>
    </location>
</feature>
<keyword evidence="1" id="KW-0472">Membrane</keyword>
<keyword evidence="3" id="KW-1185">Reference proteome</keyword>
<organism evidence="2 3">
    <name type="scientific">Candidatus Enterococcus moelleringii</name>
    <dbReference type="NCBI Taxonomy" id="2815325"/>
    <lineage>
        <taxon>Bacteria</taxon>
        <taxon>Bacillati</taxon>
        <taxon>Bacillota</taxon>
        <taxon>Bacilli</taxon>
        <taxon>Lactobacillales</taxon>
        <taxon>Enterococcaceae</taxon>
        <taxon>Enterococcus</taxon>
    </lineage>
</organism>
<feature type="transmembrane region" description="Helical" evidence="1">
    <location>
        <begin position="175"/>
        <end position="193"/>
    </location>
</feature>
<evidence type="ECO:0000313" key="2">
    <source>
        <dbReference type="EMBL" id="MBO1305375.1"/>
    </source>
</evidence>
<dbReference type="InterPro" id="IPR021205">
    <property type="entry name" value="Lanti_perm_SpaE/MutE/EpiE-like"/>
</dbReference>
<sequence length="244" mass="27049">MGKLIQAEYIKGKRSFGRRSLFFFPLLIALMAIFLMGGQFTQIGAYNWWYMMLLPTVAALVCINLIDPDKRLDFFNINTLPIAPSKIWQAKLWTGCSYLLLANAIVFGLTTLSGLLFGGQYPLWRGLAAGLVLTLTWLWQIPLGMFLAARFNAIVTFLSLLGLNIFCSGQDTAGGDLWFIPFAIAPRLMAPIIGINPNGVPMTADSPLHDTSVILPGLIITLILFAALSWLTTNWFSVRRDKDA</sequence>
<name>A0ABS3L700_9ENTE</name>
<dbReference type="EMBL" id="JAFREM010000006">
    <property type="protein sequence ID" value="MBO1305375.1"/>
    <property type="molecule type" value="Genomic_DNA"/>
</dbReference>
<evidence type="ECO:0000313" key="3">
    <source>
        <dbReference type="Proteomes" id="UP000664601"/>
    </source>
</evidence>
<protein>
    <submittedName>
        <fullName evidence="2">Lantibiotic immunity ABC transporter MutE/EpiE family permease subunit</fullName>
    </submittedName>
</protein>
<feature type="transmembrane region" description="Helical" evidence="1">
    <location>
        <begin position="21"/>
        <end position="40"/>
    </location>
</feature>
<dbReference type="Proteomes" id="UP000664601">
    <property type="component" value="Unassembled WGS sequence"/>
</dbReference>
<dbReference type="RefSeq" id="WP_207672317.1">
    <property type="nucleotide sequence ID" value="NZ_JAFREM010000006.1"/>
</dbReference>
<proteinExistence type="predicted"/>
<gene>
    <name evidence="2" type="ORF">JZO70_04345</name>
</gene>
<evidence type="ECO:0000256" key="1">
    <source>
        <dbReference type="SAM" id="Phobius"/>
    </source>
</evidence>
<dbReference type="CDD" id="cd21807">
    <property type="entry name" value="ABC-2_lan_permease_MutE_EpiE-like"/>
    <property type="match status" value="1"/>
</dbReference>
<feature type="transmembrane region" description="Helical" evidence="1">
    <location>
        <begin position="213"/>
        <end position="232"/>
    </location>
</feature>
<dbReference type="NCBIfam" id="TIGR03732">
    <property type="entry name" value="lanti_perm_MutE"/>
    <property type="match status" value="1"/>
</dbReference>
<keyword evidence="1" id="KW-1133">Transmembrane helix</keyword>